<proteinExistence type="inferred from homology"/>
<comment type="subcellular location">
    <subcellularLocation>
        <location evidence="1">Cell outer membrane</location>
        <topology evidence="1">Lipid-anchor</topology>
    </subcellularLocation>
</comment>
<keyword evidence="10" id="KW-0143">Chaperone</keyword>
<name>A0A1A8XFY5_9RHOO</name>
<reference evidence="13 14" key="1">
    <citation type="submission" date="2016-06" db="EMBL/GenBank/DDBJ databases">
        <authorList>
            <person name="Kjaerup R.B."/>
            <person name="Dalgaard T.S."/>
            <person name="Juul-Madsen H.R."/>
        </authorList>
    </citation>
    <scope>NUCLEOTIDE SEQUENCE [LARGE SCALE GENOMIC DNA]</scope>
    <source>
        <strain evidence="13">2</strain>
    </source>
</reference>
<evidence type="ECO:0000256" key="10">
    <source>
        <dbReference type="ARBA" id="ARBA00023186"/>
    </source>
</evidence>
<evidence type="ECO:0000256" key="4">
    <source>
        <dbReference type="ARBA" id="ARBA00016202"/>
    </source>
</evidence>
<dbReference type="Gene3D" id="2.50.20.10">
    <property type="entry name" value="Lipoprotein localisation LolA/LolB/LppX"/>
    <property type="match status" value="1"/>
</dbReference>
<keyword evidence="5" id="KW-0813">Transport</keyword>
<keyword evidence="9" id="KW-0564">Palmitate</keyword>
<accession>A0A1A8XFY5</accession>
<evidence type="ECO:0000256" key="2">
    <source>
        <dbReference type="ARBA" id="ARBA00009696"/>
    </source>
</evidence>
<dbReference type="NCBIfam" id="TIGR00548">
    <property type="entry name" value="lolB"/>
    <property type="match status" value="1"/>
</dbReference>
<evidence type="ECO:0000256" key="9">
    <source>
        <dbReference type="ARBA" id="ARBA00023139"/>
    </source>
</evidence>
<evidence type="ECO:0000256" key="11">
    <source>
        <dbReference type="ARBA" id="ARBA00023237"/>
    </source>
</evidence>
<evidence type="ECO:0000256" key="5">
    <source>
        <dbReference type="ARBA" id="ARBA00022448"/>
    </source>
</evidence>
<keyword evidence="8" id="KW-0472">Membrane</keyword>
<dbReference type="EMBL" id="FLQY01000005">
    <property type="protein sequence ID" value="SBT03267.1"/>
    <property type="molecule type" value="Genomic_DNA"/>
</dbReference>
<organism evidence="13 14">
    <name type="scientific">Candidatus Propionivibrio aalborgensis</name>
    <dbReference type="NCBI Taxonomy" id="1860101"/>
    <lineage>
        <taxon>Bacteria</taxon>
        <taxon>Pseudomonadati</taxon>
        <taxon>Pseudomonadota</taxon>
        <taxon>Betaproteobacteria</taxon>
        <taxon>Rhodocyclales</taxon>
        <taxon>Rhodocyclaceae</taxon>
        <taxon>Propionivibrio</taxon>
    </lineage>
</organism>
<comment type="subunit">
    <text evidence="3">Monomer.</text>
</comment>
<dbReference type="GO" id="GO:0015031">
    <property type="term" value="P:protein transport"/>
    <property type="evidence" value="ECO:0007669"/>
    <property type="project" value="UniProtKB-KW"/>
</dbReference>
<keyword evidence="7" id="KW-0653">Protein transport</keyword>
<dbReference type="InterPro" id="IPR029046">
    <property type="entry name" value="LolA/LolB/LppX"/>
</dbReference>
<comment type="similarity">
    <text evidence="2">Belongs to the LolB family.</text>
</comment>
<keyword evidence="14" id="KW-1185">Reference proteome</keyword>
<dbReference type="InterPro" id="IPR004565">
    <property type="entry name" value="OM_lipoprot_LolB"/>
</dbReference>
<dbReference type="SUPFAM" id="SSF89392">
    <property type="entry name" value="Prokaryotic lipoproteins and lipoprotein localization factors"/>
    <property type="match status" value="1"/>
</dbReference>
<keyword evidence="12 13" id="KW-0449">Lipoprotein</keyword>
<gene>
    <name evidence="13" type="primary">lolB</name>
    <name evidence="13" type="ORF">PROAA_1020006</name>
</gene>
<dbReference type="AlphaFoldDB" id="A0A1A8XFY5"/>
<sequence>MFLVSCAELPSSPDRASPKKSELLAFSLEGRFSLRHEDTNYSGSLRWRHDGANNELLLVSPFGQGIAEIVTSDSGARLTTSDGKVYSEANAETLTRQVLGYTLPLARLTDWVRAQGVADGVAERDDQGRPLRIRHEDWRVDYGYASDDPDALPDRIFAERLGGFELRLRIDEWGSLQPTDRKP</sequence>
<dbReference type="CDD" id="cd16326">
    <property type="entry name" value="LolB"/>
    <property type="match status" value="1"/>
</dbReference>
<evidence type="ECO:0000313" key="14">
    <source>
        <dbReference type="Proteomes" id="UP000199600"/>
    </source>
</evidence>
<evidence type="ECO:0000256" key="8">
    <source>
        <dbReference type="ARBA" id="ARBA00023136"/>
    </source>
</evidence>
<evidence type="ECO:0000313" key="13">
    <source>
        <dbReference type="EMBL" id="SBT03267.1"/>
    </source>
</evidence>
<protein>
    <recommendedName>
        <fullName evidence="4">Outer-membrane lipoprotein LolB</fullName>
    </recommendedName>
</protein>
<dbReference type="Proteomes" id="UP000199600">
    <property type="component" value="Unassembled WGS sequence"/>
</dbReference>
<keyword evidence="6" id="KW-0732">Signal</keyword>
<evidence type="ECO:0000256" key="12">
    <source>
        <dbReference type="ARBA" id="ARBA00023288"/>
    </source>
</evidence>
<evidence type="ECO:0000256" key="3">
    <source>
        <dbReference type="ARBA" id="ARBA00011245"/>
    </source>
</evidence>
<evidence type="ECO:0000256" key="6">
    <source>
        <dbReference type="ARBA" id="ARBA00022729"/>
    </source>
</evidence>
<evidence type="ECO:0000256" key="1">
    <source>
        <dbReference type="ARBA" id="ARBA00004459"/>
    </source>
</evidence>
<dbReference type="Pfam" id="PF03550">
    <property type="entry name" value="LolB"/>
    <property type="match status" value="1"/>
</dbReference>
<keyword evidence="11" id="KW-0998">Cell outer membrane</keyword>
<dbReference type="GO" id="GO:0009279">
    <property type="term" value="C:cell outer membrane"/>
    <property type="evidence" value="ECO:0007669"/>
    <property type="project" value="UniProtKB-SubCell"/>
</dbReference>
<evidence type="ECO:0000256" key="7">
    <source>
        <dbReference type="ARBA" id="ARBA00022927"/>
    </source>
</evidence>